<gene>
    <name evidence="1" type="ORF">BO66DRAFT_394854</name>
</gene>
<evidence type="ECO:0000313" key="1">
    <source>
        <dbReference type="EMBL" id="RAH66159.1"/>
    </source>
</evidence>
<name>A0ACD1GXU5_9EURO</name>
<accession>A0ACD1GXU5</accession>
<sequence>MHVCTLAFSLLLFSHLRPVCLGRRLYVSAIETQYFACMYAGLDWGFERRSLRGWKWDPSHTYRTPLLSQLLIHIPYRSGA</sequence>
<evidence type="ECO:0000313" key="2">
    <source>
        <dbReference type="Proteomes" id="UP000249661"/>
    </source>
</evidence>
<reference evidence="1" key="1">
    <citation type="submission" date="2018-02" db="EMBL/GenBank/DDBJ databases">
        <title>The genomes of Aspergillus section Nigri reveals drivers in fungal speciation.</title>
        <authorList>
            <consortium name="DOE Joint Genome Institute"/>
            <person name="Vesth T.C."/>
            <person name="Nybo J."/>
            <person name="Theobald S."/>
            <person name="Brandl J."/>
            <person name="Frisvad J.C."/>
            <person name="Nielsen K.F."/>
            <person name="Lyhne E.K."/>
            <person name="Kogle M.E."/>
            <person name="Kuo A."/>
            <person name="Riley R."/>
            <person name="Clum A."/>
            <person name="Nolan M."/>
            <person name="Lipzen A."/>
            <person name="Salamov A."/>
            <person name="Henrissat B."/>
            <person name="Wiebenga A."/>
            <person name="De vries R.P."/>
            <person name="Grigoriev I.V."/>
            <person name="Mortensen U.H."/>
            <person name="Andersen M.R."/>
            <person name="Baker S.E."/>
        </authorList>
    </citation>
    <scope>NUCLEOTIDE SEQUENCE</scope>
    <source>
        <strain evidence="1">CBS 121060</strain>
    </source>
</reference>
<dbReference type="Proteomes" id="UP000249661">
    <property type="component" value="Unassembled WGS sequence"/>
</dbReference>
<proteinExistence type="predicted"/>
<protein>
    <submittedName>
        <fullName evidence="1">Uncharacterized protein</fullName>
    </submittedName>
</protein>
<keyword evidence="2" id="KW-1185">Reference proteome</keyword>
<organism evidence="1 2">
    <name type="scientific">Aspergillus aculeatinus CBS 121060</name>
    <dbReference type="NCBI Taxonomy" id="1448322"/>
    <lineage>
        <taxon>Eukaryota</taxon>
        <taxon>Fungi</taxon>
        <taxon>Dikarya</taxon>
        <taxon>Ascomycota</taxon>
        <taxon>Pezizomycotina</taxon>
        <taxon>Eurotiomycetes</taxon>
        <taxon>Eurotiomycetidae</taxon>
        <taxon>Eurotiales</taxon>
        <taxon>Aspergillaceae</taxon>
        <taxon>Aspergillus</taxon>
        <taxon>Aspergillus subgen. Circumdati</taxon>
    </lineage>
</organism>
<dbReference type="EMBL" id="KZ824985">
    <property type="protein sequence ID" value="RAH66159.1"/>
    <property type="molecule type" value="Genomic_DNA"/>
</dbReference>